<name>A0ABM5V216_9BURK</name>
<evidence type="ECO:0000313" key="2">
    <source>
        <dbReference type="Proteomes" id="UP000063429"/>
    </source>
</evidence>
<dbReference type="EMBL" id="CP011409">
    <property type="protein sequence ID" value="AKZ63615.1"/>
    <property type="molecule type" value="Genomic_DNA"/>
</dbReference>
<reference evidence="2" key="1">
    <citation type="journal article" date="2015" name="Genome Announc.">
        <title>Complete Genome Sequence of Herbaspirillum hiltneri N3 (DSM 17495), Isolated from Surface-Sterilized Wheat Roots.</title>
        <authorList>
            <person name="Guizelini D."/>
            <person name="Saizaki P.M."/>
            <person name="Coimbra N.A."/>
            <person name="Weiss V.A."/>
            <person name="Faoro H."/>
            <person name="Sfeir M.Z."/>
            <person name="Baura V.A."/>
            <person name="Monteiro R.A."/>
            <person name="Chubatsu L.S."/>
            <person name="Souza E.M."/>
            <person name="Cruz L.M."/>
            <person name="Pedrosa F.O."/>
            <person name="Raittz R.T."/>
            <person name="Marchaukoski J.N."/>
            <person name="Steffens M.B."/>
        </authorList>
    </citation>
    <scope>NUCLEOTIDE SEQUENCE [LARGE SCALE GENOMIC DNA]</scope>
    <source>
        <strain evidence="2">N3</strain>
    </source>
</reference>
<evidence type="ECO:0000313" key="1">
    <source>
        <dbReference type="EMBL" id="AKZ63615.1"/>
    </source>
</evidence>
<accession>A0ABM5V216</accession>
<dbReference type="RefSeq" id="WP_053198347.1">
    <property type="nucleotide sequence ID" value="NZ_CP011409.1"/>
</dbReference>
<protein>
    <submittedName>
        <fullName evidence="1">Uncharacterized protein</fullName>
    </submittedName>
</protein>
<keyword evidence="2" id="KW-1185">Reference proteome</keyword>
<organism evidence="1 2">
    <name type="scientific">Herbaspirillum hiltneri N3</name>
    <dbReference type="NCBI Taxonomy" id="1262470"/>
    <lineage>
        <taxon>Bacteria</taxon>
        <taxon>Pseudomonadati</taxon>
        <taxon>Pseudomonadota</taxon>
        <taxon>Betaproteobacteria</taxon>
        <taxon>Burkholderiales</taxon>
        <taxon>Oxalobacteraceae</taxon>
        <taxon>Herbaspirillum</taxon>
    </lineage>
</organism>
<proteinExistence type="predicted"/>
<sequence length="121" mass="13937">MHTTESRQTAPTRIQLSAGQSYYLWSRRDTVLVVESGSIRLRESPEWLSDAVLRTLLTIHEGQHYQIERGGWICLHATRAADVLHYASEPARYFSLESLVRLAMVPVRRLRHMAVQLLAPR</sequence>
<gene>
    <name evidence="1" type="ORF">F506_13920</name>
</gene>
<dbReference type="Proteomes" id="UP000063429">
    <property type="component" value="Chromosome"/>
</dbReference>